<evidence type="ECO:0000313" key="1">
    <source>
        <dbReference type="EMBL" id="KAG9340733.1"/>
    </source>
</evidence>
<reference evidence="1" key="1">
    <citation type="thesis" date="2021" institute="BYU ScholarsArchive" country="Provo, UT, USA">
        <title>Applications of and Algorithms for Genome Assembly and Genomic Analyses with an Emphasis on Marine Teleosts.</title>
        <authorList>
            <person name="Pickett B.D."/>
        </authorList>
    </citation>
    <scope>NUCLEOTIDE SEQUENCE</scope>
    <source>
        <strain evidence="1">HI-2016</strain>
    </source>
</reference>
<dbReference type="OrthoDB" id="9835783at2759"/>
<evidence type="ECO:0000313" key="2">
    <source>
        <dbReference type="Proteomes" id="UP000824540"/>
    </source>
</evidence>
<protein>
    <submittedName>
        <fullName evidence="1">Uncharacterized protein</fullName>
    </submittedName>
</protein>
<keyword evidence="2" id="KW-1185">Reference proteome</keyword>
<organism evidence="1 2">
    <name type="scientific">Albula glossodonta</name>
    <name type="common">roundjaw bonefish</name>
    <dbReference type="NCBI Taxonomy" id="121402"/>
    <lineage>
        <taxon>Eukaryota</taxon>
        <taxon>Metazoa</taxon>
        <taxon>Chordata</taxon>
        <taxon>Craniata</taxon>
        <taxon>Vertebrata</taxon>
        <taxon>Euteleostomi</taxon>
        <taxon>Actinopterygii</taxon>
        <taxon>Neopterygii</taxon>
        <taxon>Teleostei</taxon>
        <taxon>Albuliformes</taxon>
        <taxon>Albulidae</taxon>
        <taxon>Albula</taxon>
    </lineage>
</organism>
<dbReference type="Proteomes" id="UP000824540">
    <property type="component" value="Unassembled WGS sequence"/>
</dbReference>
<name>A0A8T2NJ67_9TELE</name>
<accession>A0A8T2NJ67</accession>
<dbReference type="AlphaFoldDB" id="A0A8T2NJ67"/>
<sequence length="553" mass="57153">MKSDESEKSPTLLQIRLWVGPLKPAQCLQQLDLVLQVSSCAVALHVLAEAVIAHVPHGLFRPFGQVLPAVGEGRELWEFLTMAIQGDVGDAVLDFHVPAEVALQVELAGAVRALEGLAAGMEVHVAQEVYLVHEGLLGQYLVSERVLLEVVDLDELHAALGADKGPDVLVLHQVVLQLAAVGKRLVALGALVGGGALVAGLVPLEVGQAGELHAALRAHVAAPALVLGLVGPQLAGVGEATAAEAAAVRLDVDSALVGSSALVGEQVGLQVAGLLEELAAVWALVGLDAVVSQDVGDQVVLGASESFAHVHAVRLVDLHVDVQPVDLHTAAWLAIWGPALPLLRPQQARPILLKIPWATNLPRLVAHLARLKVATHFGAVSTLPRLQRAACLLCPLPFLLLWLLTSPLLGPCLPLTVGATMRGLLLFEGHAIGQVDAGGAAIGLPLPPPARLCRLLRLALTLTHGPSAPWSCPSPLCAVGLGVAAFPLLHLQGLSQIVTVGANQLVSVLILDLFPWGGGAVPRLPCVEAIGGDGGAKDLVLGDEAQHGGLGQG</sequence>
<comment type="caution">
    <text evidence="1">The sequence shown here is derived from an EMBL/GenBank/DDBJ whole genome shotgun (WGS) entry which is preliminary data.</text>
</comment>
<proteinExistence type="predicted"/>
<dbReference type="EMBL" id="JAFBMS010000040">
    <property type="protein sequence ID" value="KAG9340733.1"/>
    <property type="molecule type" value="Genomic_DNA"/>
</dbReference>
<gene>
    <name evidence="1" type="ORF">JZ751_020325</name>
</gene>